<dbReference type="AlphaFoldDB" id="X1RUD2"/>
<proteinExistence type="predicted"/>
<accession>X1RUD2</accession>
<protein>
    <recommendedName>
        <fullName evidence="2">4Fe4S-binding SPASM domain-containing protein</fullName>
    </recommendedName>
</protein>
<name>X1RUD2_9ZZZZ</name>
<feature type="non-terminal residue" evidence="1">
    <location>
        <position position="1"/>
    </location>
</feature>
<evidence type="ECO:0008006" key="2">
    <source>
        <dbReference type="Google" id="ProtNLM"/>
    </source>
</evidence>
<reference evidence="1" key="1">
    <citation type="journal article" date="2014" name="Front. Microbiol.">
        <title>High frequency of phylogenetically diverse reductive dehalogenase-homologous genes in deep subseafloor sedimentary metagenomes.</title>
        <authorList>
            <person name="Kawai M."/>
            <person name="Futagami T."/>
            <person name="Toyoda A."/>
            <person name="Takaki Y."/>
            <person name="Nishi S."/>
            <person name="Hori S."/>
            <person name="Arai W."/>
            <person name="Tsubouchi T."/>
            <person name="Morono Y."/>
            <person name="Uchiyama I."/>
            <person name="Ito T."/>
            <person name="Fujiyama A."/>
            <person name="Inagaki F."/>
            <person name="Takami H."/>
        </authorList>
    </citation>
    <scope>NUCLEOTIDE SEQUENCE</scope>
    <source>
        <strain evidence="1">Expedition CK06-06</strain>
    </source>
</reference>
<sequence length="169" mass="19194">SGYIELPENPSYRNDSLKTLEVLIKEFGSLNRYFDKTPINCRVKQNRSVFISATGLVYPCCWVYHQANCRTLYNVRDPFELGVENILRDIGGVHRISAKECSLKDIVEGDFFSRIEESWDAPGLARGRLKVCASACGCRMDMYEKQFENKALIPGISHTENSESDSPRS</sequence>
<evidence type="ECO:0000313" key="1">
    <source>
        <dbReference type="EMBL" id="GAI84278.1"/>
    </source>
</evidence>
<comment type="caution">
    <text evidence="1">The sequence shown here is derived from an EMBL/GenBank/DDBJ whole genome shotgun (WGS) entry which is preliminary data.</text>
</comment>
<dbReference type="EMBL" id="BARW01009761">
    <property type="protein sequence ID" value="GAI84278.1"/>
    <property type="molecule type" value="Genomic_DNA"/>
</dbReference>
<organism evidence="1">
    <name type="scientific">marine sediment metagenome</name>
    <dbReference type="NCBI Taxonomy" id="412755"/>
    <lineage>
        <taxon>unclassified sequences</taxon>
        <taxon>metagenomes</taxon>
        <taxon>ecological metagenomes</taxon>
    </lineage>
</organism>
<gene>
    <name evidence="1" type="ORF">S12H4_19503</name>
</gene>